<dbReference type="Pfam" id="PF09334">
    <property type="entry name" value="tRNA-synt_1g"/>
    <property type="match status" value="1"/>
</dbReference>
<comment type="caution">
    <text evidence="15">The sequence shown here is derived from an EMBL/GenBank/DDBJ whole genome shotgun (WGS) entry which is preliminary data.</text>
</comment>
<dbReference type="CDD" id="cd00812">
    <property type="entry name" value="LeuRS_core"/>
    <property type="match status" value="1"/>
</dbReference>
<dbReference type="InterPro" id="IPR013155">
    <property type="entry name" value="M/V/L/I-tRNA-synth_anticd-bd"/>
</dbReference>
<evidence type="ECO:0000256" key="3">
    <source>
        <dbReference type="ARBA" id="ARBA00022598"/>
    </source>
</evidence>
<feature type="domain" description="Methionyl/Leucyl tRNA synthetase" evidence="13">
    <location>
        <begin position="39"/>
        <end position="170"/>
    </location>
</feature>
<feature type="domain" description="Aminoacyl-tRNA synthetase class Ia" evidence="11">
    <location>
        <begin position="417"/>
        <end position="573"/>
    </location>
</feature>
<evidence type="ECO:0000259" key="14">
    <source>
        <dbReference type="Pfam" id="PF13603"/>
    </source>
</evidence>
<dbReference type="SUPFAM" id="SSF47323">
    <property type="entry name" value="Anticodon-binding domain of a subclass of class I aminoacyl-tRNA synthetases"/>
    <property type="match status" value="1"/>
</dbReference>
<evidence type="ECO:0000259" key="11">
    <source>
        <dbReference type="Pfam" id="PF00133"/>
    </source>
</evidence>
<dbReference type="Pfam" id="PF08264">
    <property type="entry name" value="Anticodon_1"/>
    <property type="match status" value="1"/>
</dbReference>
<feature type="domain" description="Methionyl/Valyl/Leucyl/Isoleucyl-tRNA synthetase anticodon-binding" evidence="12">
    <location>
        <begin position="679"/>
        <end position="798"/>
    </location>
</feature>
<dbReference type="PRINTS" id="PR00985">
    <property type="entry name" value="TRNASYNTHLEU"/>
</dbReference>
<dbReference type="Pfam" id="PF13603">
    <property type="entry name" value="tRNA-synt_1_2"/>
    <property type="match status" value="1"/>
</dbReference>
<feature type="short sequence motif" description="'KMSKS' region" evidence="9">
    <location>
        <begin position="611"/>
        <end position="615"/>
    </location>
</feature>
<dbReference type="InterPro" id="IPR014729">
    <property type="entry name" value="Rossmann-like_a/b/a_fold"/>
</dbReference>
<dbReference type="Pfam" id="PF00133">
    <property type="entry name" value="tRNA-synt_1"/>
    <property type="match status" value="2"/>
</dbReference>
<proteinExistence type="inferred from homology"/>
<feature type="domain" description="Leucyl-tRNA synthetase editing" evidence="14">
    <location>
        <begin position="220"/>
        <end position="403"/>
    </location>
</feature>
<dbReference type="GO" id="GO:0004823">
    <property type="term" value="F:leucine-tRNA ligase activity"/>
    <property type="evidence" value="ECO:0007669"/>
    <property type="project" value="UniProtKB-EC"/>
</dbReference>
<sequence>MSRFDALKSDSHWQKVWDERRTFAARDDSPKPKSFVLEMFPYPSGRIHMGHVRNYTMGDVLARFRRMKGMEVLHPMGWDAFGMPAENAAMEKKVHPGNWTRQNIATMKAQLKRLGFALDWTRELATCEPDYYGHEQAIFLDFFENGLVYRKESAVNWDPVDMTVLANEQVIDGRGWRSGALVERKKLSQWFLKITQFADELLRGVQGLEHWPDKVKLMQENWIGKSEGLQFKFALSAGGEVEVFTTRPDTIFGSSFVAIAADHPIAQALAKDSPEIAAFIERCKQGGTTAAELETQEKLGFDTGIRATHPFDLAWELPVYIANFVLMDYGTGAVFGVPAHDQRDFDFATKYALSIRRVVSEGDKTASEFDDGEAYTGPGTLVNSHFLDGMDVADAKRAVIQRAEDGGWGKGQTVWRLRDWGVSRQRYWGTPIPIIHCESCGPVGVPRDQLPVVLPEDVSFDVPGNPLDRHSTWKHVDCPKCGSAARRETDTLDTFVDSSWYFIRFASQPGDKPFDKAVAEQWLPVGQYIGGVEHAILHLLYARFFTRALQHIGKLDVAEPFAGLFTQGMVTHETYKALDGRWLSPDEVRKDSAGAVEIASGDVAEVGRIEKMSKSKKNTVDPEPIVDKYGADAVRWFMLSDSPPERDLEWSENGIEGAWRFVQRLWKLFDGLEEATGEDKDLDKRLHRTIAGVAEDIEALTFNKSVAKLYELVGAIEKAKLSASRTNAIRTLVRIVAPMVPHIAEQAWAEMGRDGLIADAEWPKVDPALLVDDEVTIAVQVNGKLRDTLVLPKGAPKEQVEAAALAAEKIVRALEGKPPRKVIVVPDRLVNIVA</sequence>
<dbReference type="Gene3D" id="3.40.50.620">
    <property type="entry name" value="HUPs"/>
    <property type="match status" value="2"/>
</dbReference>
<dbReference type="NCBIfam" id="TIGR00396">
    <property type="entry name" value="leuS_bact"/>
    <property type="match status" value="1"/>
</dbReference>
<evidence type="ECO:0000256" key="9">
    <source>
        <dbReference type="HAMAP-Rule" id="MF_00049"/>
    </source>
</evidence>
<keyword evidence="7 9" id="KW-0030">Aminoacyl-tRNA synthetase</keyword>
<dbReference type="Gene3D" id="3.10.20.590">
    <property type="match status" value="1"/>
</dbReference>
<organism evidence="15 16">
    <name type="scientific">Sphingomonas agrestis</name>
    <dbReference type="NCBI Taxonomy" id="3080540"/>
    <lineage>
        <taxon>Bacteria</taxon>
        <taxon>Pseudomonadati</taxon>
        <taxon>Pseudomonadota</taxon>
        <taxon>Alphaproteobacteria</taxon>
        <taxon>Sphingomonadales</taxon>
        <taxon>Sphingomonadaceae</taxon>
        <taxon>Sphingomonas</taxon>
    </lineage>
</organism>
<keyword evidence="2 9" id="KW-0963">Cytoplasm</keyword>
<keyword evidence="5 9" id="KW-0067">ATP-binding</keyword>
<evidence type="ECO:0000259" key="12">
    <source>
        <dbReference type="Pfam" id="PF08264"/>
    </source>
</evidence>
<dbReference type="InterPro" id="IPR015413">
    <property type="entry name" value="Methionyl/Leucyl_tRNA_Synth"/>
</dbReference>
<dbReference type="InterPro" id="IPR009008">
    <property type="entry name" value="Val/Leu/Ile-tRNA-synth_edit"/>
</dbReference>
<dbReference type="Gene3D" id="1.10.730.10">
    <property type="entry name" value="Isoleucyl-tRNA Synthetase, Domain 1"/>
    <property type="match status" value="1"/>
</dbReference>
<comment type="catalytic activity">
    <reaction evidence="8 9">
        <text>tRNA(Leu) + L-leucine + ATP = L-leucyl-tRNA(Leu) + AMP + diphosphate</text>
        <dbReference type="Rhea" id="RHEA:11688"/>
        <dbReference type="Rhea" id="RHEA-COMP:9613"/>
        <dbReference type="Rhea" id="RHEA-COMP:9622"/>
        <dbReference type="ChEBI" id="CHEBI:30616"/>
        <dbReference type="ChEBI" id="CHEBI:33019"/>
        <dbReference type="ChEBI" id="CHEBI:57427"/>
        <dbReference type="ChEBI" id="CHEBI:78442"/>
        <dbReference type="ChEBI" id="CHEBI:78494"/>
        <dbReference type="ChEBI" id="CHEBI:456215"/>
        <dbReference type="EC" id="6.1.1.4"/>
    </reaction>
</comment>
<dbReference type="Proteomes" id="UP001273531">
    <property type="component" value="Unassembled WGS sequence"/>
</dbReference>
<protein>
    <recommendedName>
        <fullName evidence="9">Leucine--tRNA ligase</fullName>
        <ecNumber evidence="9">6.1.1.4</ecNumber>
    </recommendedName>
    <alternativeName>
        <fullName evidence="9">Leucyl-tRNA synthetase</fullName>
        <shortName evidence="9">LeuRS</shortName>
    </alternativeName>
</protein>
<keyword evidence="16" id="KW-1185">Reference proteome</keyword>
<keyword evidence="4 9" id="KW-0547">Nucleotide-binding</keyword>
<dbReference type="SUPFAM" id="SSF52374">
    <property type="entry name" value="Nucleotidylyl transferase"/>
    <property type="match status" value="1"/>
</dbReference>
<evidence type="ECO:0000259" key="13">
    <source>
        <dbReference type="Pfam" id="PF09334"/>
    </source>
</evidence>
<dbReference type="PROSITE" id="PS00178">
    <property type="entry name" value="AA_TRNA_LIGASE_I"/>
    <property type="match status" value="1"/>
</dbReference>
<dbReference type="HAMAP" id="MF_00049_B">
    <property type="entry name" value="Leu_tRNA_synth_B"/>
    <property type="match status" value="1"/>
</dbReference>
<feature type="domain" description="Aminoacyl-tRNA synthetase class Ia" evidence="11">
    <location>
        <begin position="610"/>
        <end position="651"/>
    </location>
</feature>
<evidence type="ECO:0000256" key="6">
    <source>
        <dbReference type="ARBA" id="ARBA00022917"/>
    </source>
</evidence>
<keyword evidence="6 9" id="KW-0648">Protein biosynthesis</keyword>
<feature type="binding site" evidence="9">
    <location>
        <position position="614"/>
    </location>
    <ligand>
        <name>ATP</name>
        <dbReference type="ChEBI" id="CHEBI:30616"/>
    </ligand>
</feature>
<evidence type="ECO:0000256" key="7">
    <source>
        <dbReference type="ARBA" id="ARBA00023146"/>
    </source>
</evidence>
<dbReference type="SUPFAM" id="SSF50677">
    <property type="entry name" value="ValRS/IleRS/LeuRS editing domain"/>
    <property type="match status" value="1"/>
</dbReference>
<accession>A0ABU3YBT4</accession>
<evidence type="ECO:0000256" key="2">
    <source>
        <dbReference type="ARBA" id="ARBA00022490"/>
    </source>
</evidence>
<name>A0ABU3YBT4_9SPHN</name>
<dbReference type="CDD" id="cd07958">
    <property type="entry name" value="Anticodon_Ia_Leu_BEm"/>
    <property type="match status" value="1"/>
</dbReference>
<evidence type="ECO:0000256" key="5">
    <source>
        <dbReference type="ARBA" id="ARBA00022840"/>
    </source>
</evidence>
<dbReference type="InterPro" id="IPR002302">
    <property type="entry name" value="Leu-tRNA-ligase"/>
</dbReference>
<reference evidence="15 16" key="1">
    <citation type="submission" date="2023-10" db="EMBL/GenBank/DDBJ databases">
        <title>Sphingomonas sp. HF-S4 16S ribosomal RNA gene Genome sequencing and assembly.</title>
        <authorList>
            <person name="Lee H."/>
        </authorList>
    </citation>
    <scope>NUCLEOTIDE SEQUENCE [LARGE SCALE GENOMIC DNA]</scope>
    <source>
        <strain evidence="15 16">HF-S4</strain>
    </source>
</reference>
<evidence type="ECO:0000256" key="1">
    <source>
        <dbReference type="ARBA" id="ARBA00005594"/>
    </source>
</evidence>
<dbReference type="RefSeq" id="WP_317227785.1">
    <property type="nucleotide sequence ID" value="NZ_JAWJEJ010000002.1"/>
</dbReference>
<dbReference type="PANTHER" id="PTHR43740">
    <property type="entry name" value="LEUCYL-TRNA SYNTHETASE"/>
    <property type="match status" value="1"/>
</dbReference>
<evidence type="ECO:0000313" key="15">
    <source>
        <dbReference type="EMBL" id="MDV3458607.1"/>
    </source>
</evidence>
<comment type="subcellular location">
    <subcellularLocation>
        <location evidence="9">Cytoplasm</location>
    </subcellularLocation>
</comment>
<keyword evidence="3 9" id="KW-0436">Ligase</keyword>
<dbReference type="InterPro" id="IPR001412">
    <property type="entry name" value="aa-tRNA-synth_I_CS"/>
</dbReference>
<dbReference type="InterPro" id="IPR002300">
    <property type="entry name" value="aa-tRNA-synth_Ia"/>
</dbReference>
<dbReference type="InterPro" id="IPR009080">
    <property type="entry name" value="tRNAsynth_Ia_anticodon-bd"/>
</dbReference>
<dbReference type="PANTHER" id="PTHR43740:SF2">
    <property type="entry name" value="LEUCINE--TRNA LIGASE, MITOCHONDRIAL"/>
    <property type="match status" value="1"/>
</dbReference>
<evidence type="ECO:0000256" key="8">
    <source>
        <dbReference type="ARBA" id="ARBA00047469"/>
    </source>
</evidence>
<comment type="similarity">
    <text evidence="1 9 10">Belongs to the class-I aminoacyl-tRNA synthetase family.</text>
</comment>
<evidence type="ECO:0000313" key="16">
    <source>
        <dbReference type="Proteomes" id="UP001273531"/>
    </source>
</evidence>
<dbReference type="EMBL" id="JAWJEJ010000002">
    <property type="protein sequence ID" value="MDV3458607.1"/>
    <property type="molecule type" value="Genomic_DNA"/>
</dbReference>
<dbReference type="EC" id="6.1.1.4" evidence="9"/>
<dbReference type="InterPro" id="IPR025709">
    <property type="entry name" value="Leu_tRNA-synth_edit"/>
</dbReference>
<dbReference type="Gene3D" id="2.20.28.290">
    <property type="match status" value="1"/>
</dbReference>
<evidence type="ECO:0000256" key="10">
    <source>
        <dbReference type="RuleBase" id="RU363035"/>
    </source>
</evidence>
<evidence type="ECO:0000256" key="4">
    <source>
        <dbReference type="ARBA" id="ARBA00022741"/>
    </source>
</evidence>
<gene>
    <name evidence="9 15" type="primary">leuS</name>
    <name evidence="15" type="ORF">RZN05_16535</name>
</gene>
<feature type="short sequence motif" description="'HIGH' region" evidence="9">
    <location>
        <begin position="41"/>
        <end position="51"/>
    </location>
</feature>